<feature type="transmembrane region" description="Helical" evidence="7">
    <location>
        <begin position="304"/>
        <end position="333"/>
    </location>
</feature>
<evidence type="ECO:0000256" key="4">
    <source>
        <dbReference type="ARBA" id="ARBA00022989"/>
    </source>
</evidence>
<evidence type="ECO:0000256" key="7">
    <source>
        <dbReference type="SAM" id="Phobius"/>
    </source>
</evidence>
<evidence type="ECO:0000313" key="9">
    <source>
        <dbReference type="EMBL" id="NEU06653.1"/>
    </source>
</evidence>
<dbReference type="GO" id="GO:0005886">
    <property type="term" value="C:plasma membrane"/>
    <property type="evidence" value="ECO:0007669"/>
    <property type="project" value="UniProtKB-SubCell"/>
</dbReference>
<dbReference type="InterPro" id="IPR050250">
    <property type="entry name" value="Macrolide_Exporter_MacB"/>
</dbReference>
<feature type="transmembrane region" description="Helical" evidence="7">
    <location>
        <begin position="698"/>
        <end position="724"/>
    </location>
</feature>
<sequence length="828" mass="93848">MKSFWGLIPRNILKNKKRNFLIGVSIMLAAALITSLSIIESSIIKNAKQGYIDASGGIYDVMAYQLGYKNMSKFKEDEILKKATIVTNVGIHKVKDSKTEISIDGYDENAKHILNFKLLKGKYPEKENEIAIESWILDEILPNYKLGDKINLSYENNYSRNKKLIGENEFTLVGVIKYTREEDSLKNRGKAYITNDCAKKIVKDIPVEYSAYGIKKDKYSLKDVEIILKLTNDYEQMFIRTNAFKEFTLDTIKVFNGIFKMIFWIVGVVAAIVIYNIFNIMVTERTKDFGIFRALGTSPGKIKTLVILEGIALGVIFIPIGILIGGAFITLLINNANISNFYIPKDGLKWSCIVGFFSIIGGAYFPAKKASKITPMEAIFSNNNLELKGHMLKPGLEPEEKFRKNFSFISNMAYLNLIRNKKRFITTVISFNITIIMFFGVNFLIGTMNPIKDFKNKFGGDFIIKSSSVQGDQGLTKKNIENISKIPSVNIKDKEKYINMLLQIPKDSVTSAGYEYLKAYCGSNKASLDNLNKGICNFNSYSYGYEKDEIEKLKEFVKFGEIDYEEMKENPYVILIQNKYSKVNEDDFVKLKIPLYDEHGEFKGDNTVEFKVIAVLDESKVNLSERCITTIMSNEAMERYLNVKNYSNLKVSLSDENQYDNVKTLINKEIKNSKEITLLDYKSELEKLKKDSKDQLTILYSFIAIVFIVVIINIINVMNMSVILRKKDISMLRAIGIGNKGVKEMILKEGLFYGIASGLSGSILGTILVYVLSYIVKRSSNKIIAFHIPIVSIVLSLIISITVCAISALLPLRKVFKDSIIDSLRSIE</sequence>
<evidence type="ECO:0000256" key="3">
    <source>
        <dbReference type="ARBA" id="ARBA00022692"/>
    </source>
</evidence>
<evidence type="ECO:0000256" key="6">
    <source>
        <dbReference type="ARBA" id="ARBA00038076"/>
    </source>
</evidence>
<feature type="transmembrane region" description="Helical" evidence="7">
    <location>
        <begin position="261"/>
        <end position="283"/>
    </location>
</feature>
<evidence type="ECO:0000256" key="2">
    <source>
        <dbReference type="ARBA" id="ARBA00022475"/>
    </source>
</evidence>
<dbReference type="PANTHER" id="PTHR30572:SF4">
    <property type="entry name" value="ABC TRANSPORTER PERMEASE YTRF"/>
    <property type="match status" value="1"/>
</dbReference>
<proteinExistence type="inferred from homology"/>
<feature type="domain" description="ABC3 transporter permease C-terminal" evidence="8">
    <location>
        <begin position="261"/>
        <end position="375"/>
    </location>
</feature>
<keyword evidence="10" id="KW-1185">Reference proteome</keyword>
<feature type="transmembrane region" description="Helical" evidence="7">
    <location>
        <begin position="20"/>
        <end position="39"/>
    </location>
</feature>
<keyword evidence="5 7" id="KW-0472">Membrane</keyword>
<dbReference type="PANTHER" id="PTHR30572">
    <property type="entry name" value="MEMBRANE COMPONENT OF TRANSPORTER-RELATED"/>
    <property type="match status" value="1"/>
</dbReference>
<comment type="subcellular location">
    <subcellularLocation>
        <location evidence="1">Cell membrane</location>
        <topology evidence="1">Multi-pass membrane protein</topology>
    </subcellularLocation>
</comment>
<feature type="transmembrane region" description="Helical" evidence="7">
    <location>
        <begin position="784"/>
        <end position="810"/>
    </location>
</feature>
<dbReference type="Pfam" id="PF02687">
    <property type="entry name" value="FtsX"/>
    <property type="match status" value="2"/>
</dbReference>
<feature type="transmembrane region" description="Helical" evidence="7">
    <location>
        <begin position="750"/>
        <end position="772"/>
    </location>
</feature>
<evidence type="ECO:0000259" key="8">
    <source>
        <dbReference type="Pfam" id="PF02687"/>
    </source>
</evidence>
<keyword evidence="2" id="KW-1003">Cell membrane</keyword>
<organism evidence="9 10">
    <name type="scientific">Clostridium senegalense</name>
    <dbReference type="NCBI Taxonomy" id="1465809"/>
    <lineage>
        <taxon>Bacteria</taxon>
        <taxon>Bacillati</taxon>
        <taxon>Bacillota</taxon>
        <taxon>Clostridia</taxon>
        <taxon>Eubacteriales</taxon>
        <taxon>Clostridiaceae</taxon>
        <taxon>Clostridium</taxon>
    </lineage>
</organism>
<comment type="similarity">
    <text evidence="6">Belongs to the ABC-4 integral membrane protein family.</text>
</comment>
<feature type="transmembrane region" description="Helical" evidence="7">
    <location>
        <begin position="424"/>
        <end position="445"/>
    </location>
</feature>
<feature type="transmembrane region" description="Helical" evidence="7">
    <location>
        <begin position="348"/>
        <end position="367"/>
    </location>
</feature>
<evidence type="ECO:0000256" key="1">
    <source>
        <dbReference type="ARBA" id="ARBA00004651"/>
    </source>
</evidence>
<comment type="caution">
    <text evidence="9">The sequence shown here is derived from an EMBL/GenBank/DDBJ whole genome shotgun (WGS) entry which is preliminary data.</text>
</comment>
<dbReference type="EMBL" id="JAAGPU010000065">
    <property type="protein sequence ID" value="NEU06653.1"/>
    <property type="molecule type" value="Genomic_DNA"/>
</dbReference>
<keyword evidence="4 7" id="KW-1133">Transmembrane helix</keyword>
<name>A0A6M0H986_9CLOT</name>
<dbReference type="AlphaFoldDB" id="A0A6M0H986"/>
<feature type="domain" description="ABC3 transporter permease C-terminal" evidence="8">
    <location>
        <begin position="701"/>
        <end position="819"/>
    </location>
</feature>
<reference evidence="9 10" key="1">
    <citation type="submission" date="2020-02" db="EMBL/GenBank/DDBJ databases">
        <title>Genome assembly of a novel Clostridium senegalense strain.</title>
        <authorList>
            <person name="Gupta T.B."/>
            <person name="Jauregui R."/>
            <person name="Maclean P."/>
            <person name="Nawarathana A."/>
            <person name="Brightwell G."/>
        </authorList>
    </citation>
    <scope>NUCLEOTIDE SEQUENCE [LARGE SCALE GENOMIC DNA]</scope>
    <source>
        <strain evidence="9 10">AGRFS4</strain>
    </source>
</reference>
<keyword evidence="3 7" id="KW-0812">Transmembrane</keyword>
<dbReference type="InterPro" id="IPR003838">
    <property type="entry name" value="ABC3_permease_C"/>
</dbReference>
<evidence type="ECO:0000256" key="5">
    <source>
        <dbReference type="ARBA" id="ARBA00023136"/>
    </source>
</evidence>
<evidence type="ECO:0000313" key="10">
    <source>
        <dbReference type="Proteomes" id="UP000481872"/>
    </source>
</evidence>
<dbReference type="Proteomes" id="UP000481872">
    <property type="component" value="Unassembled WGS sequence"/>
</dbReference>
<dbReference type="RefSeq" id="WP_199870960.1">
    <property type="nucleotide sequence ID" value="NZ_JAAGPU010000065.1"/>
</dbReference>
<gene>
    <name evidence="9" type="ORF">G3M99_17825</name>
</gene>
<dbReference type="GO" id="GO:0022857">
    <property type="term" value="F:transmembrane transporter activity"/>
    <property type="evidence" value="ECO:0007669"/>
    <property type="project" value="TreeGrafter"/>
</dbReference>
<protein>
    <submittedName>
        <fullName evidence="9">FtsX-like permease family protein</fullName>
    </submittedName>
</protein>
<accession>A0A6M0H986</accession>